<organism evidence="6 8">
    <name type="scientific">Cricetid gammaherpesvirus 2</name>
    <dbReference type="NCBI Taxonomy" id="1605972"/>
    <lineage>
        <taxon>Viruses</taxon>
        <taxon>Duplodnaviria</taxon>
        <taxon>Heunggongvirae</taxon>
        <taxon>Peploviricota</taxon>
        <taxon>Herviviricetes</taxon>
        <taxon>Herpesvirales</taxon>
        <taxon>Orthoherpesviridae</taxon>
        <taxon>Gammaherpesvirinae</taxon>
        <taxon>Rhadinovirus</taxon>
        <taxon>Rhadinovirus cricetidgamma2</taxon>
    </lineage>
</organism>
<keyword evidence="8" id="KW-1185">Reference proteome</keyword>
<dbReference type="Pfam" id="PF03044">
    <property type="entry name" value="Herpes_UL16"/>
    <property type="match status" value="1"/>
</dbReference>
<proteinExistence type="predicted"/>
<gene>
    <name evidence="7" type="ORF">RHVP-L.33</name>
    <name evidence="6" type="ORF">RHVP.33</name>
</gene>
<dbReference type="GO" id="GO:0044423">
    <property type="term" value="C:virion component"/>
    <property type="evidence" value="ECO:0007669"/>
    <property type="project" value="UniProtKB-KW"/>
</dbReference>
<evidence type="ECO:0000256" key="4">
    <source>
        <dbReference type="ARBA" id="ARBA00022921"/>
    </source>
</evidence>
<evidence type="ECO:0000313" key="9">
    <source>
        <dbReference type="Proteomes" id="UP000164320"/>
    </source>
</evidence>
<evidence type="ECO:0000313" key="6">
    <source>
        <dbReference type="EMBL" id="ADW24374.1"/>
    </source>
</evidence>
<keyword evidence="3" id="KW-0946">Virion</keyword>
<reference evidence="8 9" key="1">
    <citation type="journal article" date="2011" name="J. Virol.">
        <title>Identification and sequencing of a novel rodent gammaherpesvirus that establishes acute and latent infection in laboratory mice.</title>
        <authorList>
            <person name="Loh J."/>
            <person name="Zhao G."/>
            <person name="Nelson C.A."/>
            <person name="Coder P."/>
            <person name="Droit L."/>
            <person name="Handley S.A."/>
            <person name="Johnson L.S."/>
            <person name="Vachharajani P."/>
            <person name="Guzman H."/>
            <person name="Tesh R.B."/>
            <person name="Wang D."/>
            <person name="Fremont D.H."/>
            <person name="Virgin H.W."/>
        </authorList>
    </citation>
    <scope>NUCLEOTIDE SEQUENCE [LARGE SCALE GENOMIC DNA]</scope>
</reference>
<dbReference type="KEGG" id="vg:10192224"/>
<keyword evidence="1" id="KW-1048">Host nucleus</keyword>
<evidence type="ECO:0000256" key="3">
    <source>
        <dbReference type="ARBA" id="ARBA00022844"/>
    </source>
</evidence>
<dbReference type="Proteomes" id="UP000164320">
    <property type="component" value="Genome"/>
</dbReference>
<dbReference type="RefSeq" id="YP_004207869.1">
    <property type="nucleotide sequence ID" value="NC_015049.1"/>
</dbReference>
<sequence>MANKDKIRRFLNKECIWVLNDASCTKKKVYSATVAKSPFLEGLDGIPDNDKFYQNVTALIMKPKDALPCVTVFLSGAPIVCSNVTTVSIQQVPGTQMFLIYFGEFIGSPAMPIPMDPSIPCTKGTYTEPGWTDIVNSAMLTEHASGGSGAFTPISPFCWYEPHKLCEYVIHKDCMVMIPTLPVFPSMTKIITAMTRCENLLCAKCAGYRRHATVRKGFTCEASSGTSIQCPCSISCNLKNGSVPILKNANLLSLLFDPVVAPSVKSLHITQYPSPRPLDDIIYGVTNDGKRVNVESSSWNLVTLSDIQSQIYITGCKKIKKKCLHSY</sequence>
<accession>E9M5L6</accession>
<evidence type="ECO:0000313" key="8">
    <source>
        <dbReference type="Proteomes" id="UP000134313"/>
    </source>
</evidence>
<keyword evidence="4" id="KW-0426">Late protein</keyword>
<dbReference type="InterPro" id="IPR004286">
    <property type="entry name" value="Herpes_UL16/UL94"/>
</dbReference>
<dbReference type="OrthoDB" id="8436at10239"/>
<protein>
    <submittedName>
        <fullName evidence="6">Uncharacterized protein</fullName>
    </submittedName>
</protein>
<dbReference type="EMBL" id="HQ221963">
    <property type="protein sequence ID" value="ADW24374.1"/>
    <property type="molecule type" value="Genomic_DNA"/>
</dbReference>
<evidence type="ECO:0000313" key="7">
    <source>
        <dbReference type="EMBL" id="ADW24456.1"/>
    </source>
</evidence>
<keyword evidence="2" id="KW-0920">Virion tegument</keyword>
<dbReference type="GeneID" id="10192224"/>
<evidence type="ECO:0000256" key="2">
    <source>
        <dbReference type="ARBA" id="ARBA00022580"/>
    </source>
</evidence>
<evidence type="ECO:0000256" key="5">
    <source>
        <dbReference type="ARBA" id="ARBA00023200"/>
    </source>
</evidence>
<dbReference type="Proteomes" id="UP000134313">
    <property type="component" value="Segment"/>
</dbReference>
<keyword evidence="5" id="KW-1035">Host cytoplasm</keyword>
<evidence type="ECO:0000256" key="1">
    <source>
        <dbReference type="ARBA" id="ARBA00022562"/>
    </source>
</evidence>
<dbReference type="EMBL" id="HQ698924">
    <property type="protein sequence ID" value="ADW24456.1"/>
    <property type="molecule type" value="Genomic_DNA"/>
</dbReference>
<name>E9M5L6_9GAMA</name>